<evidence type="ECO:0000259" key="6">
    <source>
        <dbReference type="PROSITE" id="PS50850"/>
    </source>
</evidence>
<proteinExistence type="predicted"/>
<evidence type="ECO:0000256" key="5">
    <source>
        <dbReference type="SAM" id="Phobius"/>
    </source>
</evidence>
<feature type="domain" description="Major facilitator superfamily (MFS) profile" evidence="6">
    <location>
        <begin position="1"/>
        <end position="361"/>
    </location>
</feature>
<gene>
    <name evidence="7" type="ORF">RINTHH_5830</name>
</gene>
<feature type="transmembrane region" description="Helical" evidence="5">
    <location>
        <begin position="111"/>
        <end position="132"/>
    </location>
</feature>
<feature type="transmembrane region" description="Helical" evidence="5">
    <location>
        <begin position="138"/>
        <end position="160"/>
    </location>
</feature>
<dbReference type="InterPro" id="IPR036259">
    <property type="entry name" value="MFS_trans_sf"/>
</dbReference>
<keyword evidence="2 5" id="KW-0812">Transmembrane</keyword>
<reference evidence="8" key="2">
    <citation type="submission" date="2016-01" db="EMBL/GenBank/DDBJ databases">
        <title>Diatom-associated endosymboitic cyanobacterium lacks core nitrogen metabolism enzymes.</title>
        <authorList>
            <person name="Hilton J.A."/>
            <person name="Foster R.A."/>
            <person name="Tripp H.J."/>
            <person name="Carter B.J."/>
            <person name="Zehr J.P."/>
            <person name="Villareal T.A."/>
        </authorList>
    </citation>
    <scope>NUCLEOTIDE SEQUENCE [LARGE SCALE GENOMIC DNA]</scope>
    <source>
        <strain evidence="8">HH01</strain>
    </source>
</reference>
<feature type="transmembrane region" description="Helical" evidence="5">
    <location>
        <begin position="76"/>
        <end position="99"/>
    </location>
</feature>
<organism evidence="7 8">
    <name type="scientific">Richelia intracellularis HH01</name>
    <dbReference type="NCBI Taxonomy" id="1165094"/>
    <lineage>
        <taxon>Bacteria</taxon>
        <taxon>Bacillati</taxon>
        <taxon>Cyanobacteriota</taxon>
        <taxon>Cyanophyceae</taxon>
        <taxon>Nostocales</taxon>
        <taxon>Nostocaceae</taxon>
        <taxon>Richelia</taxon>
    </lineage>
</organism>
<dbReference type="PANTHER" id="PTHR23531:SF1">
    <property type="entry name" value="QUINOLENE RESISTANCE PROTEIN NORA"/>
    <property type="match status" value="1"/>
</dbReference>
<dbReference type="EMBL" id="CAIY01000027">
    <property type="protein sequence ID" value="CCH66738.1"/>
    <property type="molecule type" value="Genomic_DNA"/>
</dbReference>
<feature type="transmembrane region" description="Helical" evidence="5">
    <location>
        <begin position="307"/>
        <end position="329"/>
    </location>
</feature>
<dbReference type="GO" id="GO:0005886">
    <property type="term" value="C:plasma membrane"/>
    <property type="evidence" value="ECO:0007669"/>
    <property type="project" value="UniProtKB-SubCell"/>
</dbReference>
<feature type="transmembrane region" description="Helical" evidence="5">
    <location>
        <begin position="51"/>
        <end position="70"/>
    </location>
</feature>
<reference evidence="7 8" key="1">
    <citation type="submission" date="2012-05" db="EMBL/GenBank/DDBJ databases">
        <authorList>
            <person name="Hilton J."/>
        </authorList>
    </citation>
    <scope>NUCLEOTIDE SEQUENCE [LARGE SCALE GENOMIC DNA]</scope>
    <source>
        <strain evidence="7 8">HH01</strain>
    </source>
</reference>
<protein>
    <submittedName>
        <fullName evidence="7">General substrate transporter</fullName>
    </submittedName>
</protein>
<dbReference type="Pfam" id="PF07690">
    <property type="entry name" value="MFS_1"/>
    <property type="match status" value="1"/>
</dbReference>
<accession>M1WZF0</accession>
<evidence type="ECO:0000256" key="2">
    <source>
        <dbReference type="ARBA" id="ARBA00022692"/>
    </source>
</evidence>
<evidence type="ECO:0000313" key="8">
    <source>
        <dbReference type="Proteomes" id="UP000053051"/>
    </source>
</evidence>
<dbReference type="PROSITE" id="PS00216">
    <property type="entry name" value="SUGAR_TRANSPORT_1"/>
    <property type="match status" value="1"/>
</dbReference>
<dbReference type="InterPro" id="IPR020846">
    <property type="entry name" value="MFS_dom"/>
</dbReference>
<feature type="transmembrane region" description="Helical" evidence="5">
    <location>
        <begin position="248"/>
        <end position="267"/>
    </location>
</feature>
<dbReference type="Proteomes" id="UP000053051">
    <property type="component" value="Unassembled WGS sequence"/>
</dbReference>
<evidence type="ECO:0000256" key="4">
    <source>
        <dbReference type="ARBA" id="ARBA00023136"/>
    </source>
</evidence>
<dbReference type="AlphaFoldDB" id="M1WZF0"/>
<feature type="transmembrane region" description="Helical" evidence="5">
    <location>
        <begin position="20"/>
        <end position="39"/>
    </location>
</feature>
<dbReference type="PANTHER" id="PTHR23531">
    <property type="entry name" value="QUINOLENE RESISTANCE PROTEIN NORA"/>
    <property type="match status" value="1"/>
</dbReference>
<comment type="subcellular location">
    <subcellularLocation>
        <location evidence="1">Cell membrane</location>
        <topology evidence="1">Multi-pass membrane protein</topology>
    </subcellularLocation>
</comment>
<dbReference type="GO" id="GO:0022857">
    <property type="term" value="F:transmembrane transporter activity"/>
    <property type="evidence" value="ECO:0007669"/>
    <property type="project" value="InterPro"/>
</dbReference>
<feature type="transmembrane region" description="Helical" evidence="5">
    <location>
        <begin position="335"/>
        <end position="356"/>
    </location>
</feature>
<evidence type="ECO:0000256" key="3">
    <source>
        <dbReference type="ARBA" id="ARBA00022989"/>
    </source>
</evidence>
<name>M1WZF0_9NOST</name>
<dbReference type="PROSITE" id="PS50850">
    <property type="entry name" value="MFS"/>
    <property type="match status" value="1"/>
</dbReference>
<dbReference type="CDD" id="cd17489">
    <property type="entry name" value="MFS_YfcJ_like"/>
    <property type="match status" value="1"/>
</dbReference>
<keyword evidence="4 5" id="KW-0472">Membrane</keyword>
<evidence type="ECO:0000313" key="7">
    <source>
        <dbReference type="EMBL" id="CCH66738.1"/>
    </source>
</evidence>
<keyword evidence="8" id="KW-1185">Reference proteome</keyword>
<dbReference type="InterPro" id="IPR011701">
    <property type="entry name" value="MFS"/>
</dbReference>
<dbReference type="SUPFAM" id="SSF103473">
    <property type="entry name" value="MFS general substrate transporter"/>
    <property type="match status" value="1"/>
</dbReference>
<dbReference type="STRING" id="1165094.RINTHH_5830"/>
<feature type="transmembrane region" description="Helical" evidence="5">
    <location>
        <begin position="273"/>
        <end position="295"/>
    </location>
</feature>
<keyword evidence="3 5" id="KW-1133">Transmembrane helix</keyword>
<dbReference type="InterPro" id="IPR052714">
    <property type="entry name" value="MFS_Exporter"/>
</dbReference>
<feature type="transmembrane region" description="Helical" evidence="5">
    <location>
        <begin position="189"/>
        <end position="211"/>
    </location>
</feature>
<dbReference type="InterPro" id="IPR005829">
    <property type="entry name" value="Sugar_transporter_CS"/>
</dbReference>
<evidence type="ECO:0000256" key="1">
    <source>
        <dbReference type="ARBA" id="ARBA00004651"/>
    </source>
</evidence>
<sequence>MGSLLPTLPLYMQTVGANRQQIGIVMGCFAIGILLSRRWMGKMSDSYGRKIVLLIGTSVVAISPLCYLAVSSLPLLMLIRTFHGVSIAAFATAYLALVVDLTHVSRHGEAIGYMSLVNPLGMAVGPAVGAYLQAEMGYSALFIASSFFGLLALLCIVSVIDPPTHKQPTTVKQKGFWTTLASPRVKIPFLVMFFLGVNFGTLHTFISLFIKDTGVDLNAGLFYVVGAIASFSFRLFGGRASDQFGRGLLITVSLAVYGLGMFFIWQANDINTFLWGAFLEGAGYGTAVPIITAMMSDRSRAYERGQIFAVCIMGLDLGIAIAGPIIGYIAQQYGYRNVFALATLLTLCAILVFLAFSSKNIQNSISFALGKGRDFYALNNNPPS</sequence>
<feature type="transmembrane region" description="Helical" evidence="5">
    <location>
        <begin position="217"/>
        <end position="236"/>
    </location>
</feature>
<comment type="caution">
    <text evidence="7">The sequence shown here is derived from an EMBL/GenBank/DDBJ whole genome shotgun (WGS) entry which is preliminary data.</text>
</comment>
<dbReference type="Gene3D" id="1.20.1250.20">
    <property type="entry name" value="MFS general substrate transporter like domains"/>
    <property type="match status" value="2"/>
</dbReference>